<organism evidence="3 4">
    <name type="scientific">Actinacidiphila acidipaludis</name>
    <dbReference type="NCBI Taxonomy" id="2873382"/>
    <lineage>
        <taxon>Bacteria</taxon>
        <taxon>Bacillati</taxon>
        <taxon>Actinomycetota</taxon>
        <taxon>Actinomycetes</taxon>
        <taxon>Kitasatosporales</taxon>
        <taxon>Streptomycetaceae</taxon>
        <taxon>Actinacidiphila</taxon>
    </lineage>
</organism>
<dbReference type="InterPro" id="IPR050261">
    <property type="entry name" value="FrsA_esterase"/>
</dbReference>
<protein>
    <submittedName>
        <fullName evidence="3">Alpha/beta fold hydrolase</fullName>
    </submittedName>
</protein>
<evidence type="ECO:0000256" key="1">
    <source>
        <dbReference type="ARBA" id="ARBA00008645"/>
    </source>
</evidence>
<sequence>MKLFDDVLFQQFAERGLMTLTGGGAEYGECALTARRITEGDADSWHREWTATATMLQGWAESSDEAGHRVSAREAYLRASTYHRMSYYPLFGAPVDPRLSAAAARERDCFARFAELCDPPLRPVRVPFEGTYLDGYLCPAQGPSGAGPSAVAGAAGAAGAAAEEPRRPLVIAVNGYDSNVHEMYWAHALAATRRGYHCLLVDGPGQGLALIAQGLTMRPDWENVLRPVVDTAVTLPGVDPRRIAVVGWSLGGFLAPRAVSGEPRVAALVADPGQYDLLAVLVPQLPIPQALAERLPDVDPADLEPHLAPLAADPVLRWRLVQRGLWVHGLDSLGAYVVDLARYRISDVVGGITCPTLVAAGAGDPLAARADTLYEALTCPKTFVRFTEGEGADGHCEAWNRSRYSQRVYDWLDETLSAGGAPDAAPEPGAARGRDSGRGQRPARGEDSARPQETVRTSGVL</sequence>
<feature type="compositionally biased region" description="Basic and acidic residues" evidence="2">
    <location>
        <begin position="432"/>
        <end position="450"/>
    </location>
</feature>
<evidence type="ECO:0000313" key="3">
    <source>
        <dbReference type="EMBL" id="MBY8878939.1"/>
    </source>
</evidence>
<dbReference type="RefSeq" id="WP_222963071.1">
    <property type="nucleotide sequence ID" value="NZ_JAINZZ010000015.1"/>
</dbReference>
<feature type="region of interest" description="Disordered" evidence="2">
    <location>
        <begin position="418"/>
        <end position="461"/>
    </location>
</feature>
<keyword evidence="3" id="KW-0378">Hydrolase</keyword>
<dbReference type="SUPFAM" id="SSF53474">
    <property type="entry name" value="alpha/beta-Hydrolases"/>
    <property type="match status" value="1"/>
</dbReference>
<dbReference type="GO" id="GO:0016787">
    <property type="term" value="F:hydrolase activity"/>
    <property type="evidence" value="ECO:0007669"/>
    <property type="project" value="UniProtKB-KW"/>
</dbReference>
<dbReference type="Gene3D" id="3.40.50.1820">
    <property type="entry name" value="alpha/beta hydrolase"/>
    <property type="match status" value="1"/>
</dbReference>
<dbReference type="InterPro" id="IPR029058">
    <property type="entry name" value="AB_hydrolase_fold"/>
</dbReference>
<dbReference type="PANTHER" id="PTHR22946:SF12">
    <property type="entry name" value="CONIDIAL PIGMENT BIOSYNTHESIS PROTEIN AYG1 (AFU_ORTHOLOGUE AFUA_2G17550)"/>
    <property type="match status" value="1"/>
</dbReference>
<dbReference type="Proteomes" id="UP000778578">
    <property type="component" value="Unassembled WGS sequence"/>
</dbReference>
<comment type="caution">
    <text evidence="3">The sequence shown here is derived from an EMBL/GenBank/DDBJ whole genome shotgun (WGS) entry which is preliminary data.</text>
</comment>
<proteinExistence type="inferred from homology"/>
<evidence type="ECO:0000256" key="2">
    <source>
        <dbReference type="SAM" id="MobiDB-lite"/>
    </source>
</evidence>
<dbReference type="EMBL" id="JAINZZ010000015">
    <property type="protein sequence ID" value="MBY8878939.1"/>
    <property type="molecule type" value="Genomic_DNA"/>
</dbReference>
<feature type="compositionally biased region" description="Low complexity" evidence="2">
    <location>
        <begin position="418"/>
        <end position="431"/>
    </location>
</feature>
<keyword evidence="4" id="KW-1185">Reference proteome</keyword>
<name>A0ABS7QAX3_9ACTN</name>
<gene>
    <name evidence="3" type="ORF">K7862_15010</name>
</gene>
<comment type="similarity">
    <text evidence="1">Belongs to the AB hydrolase superfamily.</text>
</comment>
<evidence type="ECO:0000313" key="4">
    <source>
        <dbReference type="Proteomes" id="UP000778578"/>
    </source>
</evidence>
<reference evidence="3 4" key="1">
    <citation type="submission" date="2021-08" db="EMBL/GenBank/DDBJ databases">
        <title>WGS of actinomycetes from Thailand.</title>
        <authorList>
            <person name="Thawai C."/>
        </authorList>
    </citation>
    <scope>NUCLEOTIDE SEQUENCE [LARGE SCALE GENOMIC DNA]</scope>
    <source>
        <strain evidence="3 4">PLK6-54</strain>
    </source>
</reference>
<dbReference type="Gene3D" id="1.20.1440.110">
    <property type="entry name" value="acylaminoacyl peptidase"/>
    <property type="match status" value="1"/>
</dbReference>
<accession>A0ABS7QAX3</accession>
<dbReference type="PANTHER" id="PTHR22946">
    <property type="entry name" value="DIENELACTONE HYDROLASE DOMAIN-CONTAINING PROTEIN-RELATED"/>
    <property type="match status" value="1"/>
</dbReference>